<proteinExistence type="predicted"/>
<feature type="region of interest" description="Disordered" evidence="1">
    <location>
        <begin position="312"/>
        <end position="338"/>
    </location>
</feature>
<gene>
    <name evidence="3" type="ORF">AK812_SmicGene9523</name>
</gene>
<dbReference type="Gene3D" id="3.30.420.10">
    <property type="entry name" value="Ribonuclease H-like superfamily/Ribonuclease H"/>
    <property type="match status" value="1"/>
</dbReference>
<dbReference type="OrthoDB" id="409579at2759"/>
<dbReference type="InterPro" id="IPR001584">
    <property type="entry name" value="Integrase_cat-core"/>
</dbReference>
<dbReference type="SUPFAM" id="SSF53098">
    <property type="entry name" value="Ribonuclease H-like"/>
    <property type="match status" value="1"/>
</dbReference>
<dbReference type="EMBL" id="LSRX01000147">
    <property type="protein sequence ID" value="OLQ07061.1"/>
    <property type="molecule type" value="Genomic_DNA"/>
</dbReference>
<dbReference type="GO" id="GO:0003676">
    <property type="term" value="F:nucleic acid binding"/>
    <property type="evidence" value="ECO:0007669"/>
    <property type="project" value="InterPro"/>
</dbReference>
<evidence type="ECO:0000313" key="4">
    <source>
        <dbReference type="Proteomes" id="UP000186817"/>
    </source>
</evidence>
<feature type="compositionally biased region" description="Basic and acidic residues" evidence="1">
    <location>
        <begin position="315"/>
        <end position="325"/>
    </location>
</feature>
<keyword evidence="4" id="KW-1185">Reference proteome</keyword>
<dbReference type="PANTHER" id="PTHR11439:SF463">
    <property type="entry name" value="REVERSE TRANSCRIPTASE TY1_COPIA-TYPE DOMAIN-CONTAINING PROTEIN"/>
    <property type="match status" value="1"/>
</dbReference>
<dbReference type="Proteomes" id="UP000186817">
    <property type="component" value="Unassembled WGS sequence"/>
</dbReference>
<evidence type="ECO:0000256" key="1">
    <source>
        <dbReference type="SAM" id="MobiDB-lite"/>
    </source>
</evidence>
<sequence>MGICAHKAQAERQQEVMEWPPQVEEESVVEVAKAVADTAEAVARERLQSDIPISHDELVKLIKLAELKPVTTRRSSKVVGQERVLRMWIFGAFVHGGKNGLTSLLRQRPHLARAIARYMVGKSSEPFATVVITENVAFIPHRDPNDGHYKTTISGLTSFCGGQLWTENVGGEYDDHTVWRYVREGGKALPGRLHQLADGRSTTFQGTAWHGTEPYEGNRMVCIAYMPRNWKELNESDLGVLSKLGFRIPSDVRVYTHATSEEETQSSTSILSQQQREEEVKRLLACKASISECDFATKFFTIEEKRTLGQSSKHMIPEDDHHHDASQLPHSTDDDDDVDDEGLKVEGFKVEEVSHPGAPVEPWDLEHLKAESTEDHAVKDLWKCCREGIYQKGDESSLRARGHRRPHRKLSGQDIGEGVVSVDLSGPHKRTYAGNKFAVVVCAHLREGVDLPFVRGIPNKEAKTVTDALRDVLLQLVSLAGGDQITFRIHSDQGKEFVAKIAHEDLKTFNHFRTFAVPYSHQSNGRIEQLIDSLKTSTASFLLSGQLDVRFWDEVMVHAAKLKRMRQLRIPIPKDLPIPGDYVLVRKPVENMPSLEDRTERGMFLGLTDHISNGSKVAVQRDERVVVRFARLPILLNQVKPRWHVITKPDSGENIWVSDRGHVAFNAPGPEEILTVEQKQGGHITQVDDVLARLRQLLDRTRTPDSVRGIFNLYGHGLLVQEETAEAHQVQCEESEESFGHMFMRAVACKAVLTSTKLEVDKPEKYITRTDEEEHETEEIFQQLMREAEQRRGSAEVVPNSVLTGEQAERWISAVRKELASVENKEVLLPVRVGHEREDLQLEAGEEIPRTIPMKLVLSEKPLAAPGSTEEGIGEQVYIEKARLVACGNFQNNEFAKDELSTENVPPWIVRTMYHKLAQEPSWIAGAADISTAFLNTVLQRGEAPLLEPPAIMRRMNLVPRGVKYLPLKALYGLRISPKEWSRDRDATLNGSVIKPRTGDMMPAVRLEPLDICEGLWRIIDTDTGALMGLLTLYVDDTLIIDCPEVVSRCLEYIGQKWTLKLQGYISRKECDIKCGELGQLERKAELVFLGVQVSFNAQGDVIINQRAWVLQELHRRQWLHLKGCTSLPQLELDDDEVKDEAYEQNKLECQRELGTLLWMSTRSRPDIASTVGILASELTHRPKRVLQLLRHEWRYIRGTLDVCLTYKMQQDIQEFTCFSDASFAPTAGRSRSGMVYMIGSSILDWASTKQTLTAWSATEAETVAMSECLSQGGRMQSAVDQLLGHALQITLRCDNSAAIILALRESFQPLKWKTQGVALRASWLRDSIHDLGAAVIHEPGEGLVADLLTKTLPRVKSSEFVHGCMAPAQG</sequence>
<dbReference type="GO" id="GO:0015074">
    <property type="term" value="P:DNA integration"/>
    <property type="evidence" value="ECO:0007669"/>
    <property type="project" value="InterPro"/>
</dbReference>
<organism evidence="3 4">
    <name type="scientific">Symbiodinium microadriaticum</name>
    <name type="common">Dinoflagellate</name>
    <name type="synonym">Zooxanthella microadriatica</name>
    <dbReference type="NCBI Taxonomy" id="2951"/>
    <lineage>
        <taxon>Eukaryota</taxon>
        <taxon>Sar</taxon>
        <taxon>Alveolata</taxon>
        <taxon>Dinophyceae</taxon>
        <taxon>Suessiales</taxon>
        <taxon>Symbiodiniaceae</taxon>
        <taxon>Symbiodinium</taxon>
    </lineage>
</organism>
<evidence type="ECO:0000259" key="2">
    <source>
        <dbReference type="PROSITE" id="PS50994"/>
    </source>
</evidence>
<evidence type="ECO:0000313" key="3">
    <source>
        <dbReference type="EMBL" id="OLQ07061.1"/>
    </source>
</evidence>
<protein>
    <submittedName>
        <fullName evidence="3">Retrovirus-related Pol polyprotein from transposon TNT 1-94</fullName>
    </submittedName>
</protein>
<dbReference type="InterPro" id="IPR012337">
    <property type="entry name" value="RNaseH-like_sf"/>
</dbReference>
<dbReference type="CDD" id="cd09272">
    <property type="entry name" value="RNase_HI_RT_Ty1"/>
    <property type="match status" value="1"/>
</dbReference>
<dbReference type="PROSITE" id="PS50994">
    <property type="entry name" value="INTEGRASE"/>
    <property type="match status" value="1"/>
</dbReference>
<feature type="domain" description="Integrase catalytic" evidence="2">
    <location>
        <begin position="402"/>
        <end position="587"/>
    </location>
</feature>
<name>A0A1Q9EI52_SYMMI</name>
<accession>A0A1Q9EI52</accession>
<reference evidence="3 4" key="1">
    <citation type="submission" date="2016-02" db="EMBL/GenBank/DDBJ databases">
        <title>Genome analysis of coral dinoflagellate symbionts highlights evolutionary adaptations to a symbiotic lifestyle.</title>
        <authorList>
            <person name="Aranda M."/>
            <person name="Li Y."/>
            <person name="Liew Y.J."/>
            <person name="Baumgarten S."/>
            <person name="Simakov O."/>
            <person name="Wilson M."/>
            <person name="Piel J."/>
            <person name="Ashoor H."/>
            <person name="Bougouffa S."/>
            <person name="Bajic V.B."/>
            <person name="Ryu T."/>
            <person name="Ravasi T."/>
            <person name="Bayer T."/>
            <person name="Micklem G."/>
            <person name="Kim H."/>
            <person name="Bhak J."/>
            <person name="Lajeunesse T.C."/>
            <person name="Voolstra C.R."/>
        </authorList>
    </citation>
    <scope>NUCLEOTIDE SEQUENCE [LARGE SCALE GENOMIC DNA]</scope>
    <source>
        <strain evidence="3 4">CCMP2467</strain>
    </source>
</reference>
<dbReference type="PANTHER" id="PTHR11439">
    <property type="entry name" value="GAG-POL-RELATED RETROTRANSPOSON"/>
    <property type="match status" value="1"/>
</dbReference>
<comment type="caution">
    <text evidence="3">The sequence shown here is derived from an EMBL/GenBank/DDBJ whole genome shotgun (WGS) entry which is preliminary data.</text>
</comment>
<dbReference type="InterPro" id="IPR036397">
    <property type="entry name" value="RNaseH_sf"/>
</dbReference>